<dbReference type="Gene3D" id="3.60.10.10">
    <property type="entry name" value="Endonuclease/exonuclease/phosphatase"/>
    <property type="match status" value="1"/>
</dbReference>
<comment type="caution">
    <text evidence="2">The sequence shown here is derived from an EMBL/GenBank/DDBJ whole genome shotgun (WGS) entry which is preliminary data.</text>
</comment>
<dbReference type="InterPro" id="IPR036691">
    <property type="entry name" value="Endo/exonu/phosph_ase_sf"/>
</dbReference>
<organism evidence="2">
    <name type="scientific">Tanacetum cinerariifolium</name>
    <name type="common">Dalmatian daisy</name>
    <name type="synonym">Chrysanthemum cinerariifolium</name>
    <dbReference type="NCBI Taxonomy" id="118510"/>
    <lineage>
        <taxon>Eukaryota</taxon>
        <taxon>Viridiplantae</taxon>
        <taxon>Streptophyta</taxon>
        <taxon>Embryophyta</taxon>
        <taxon>Tracheophyta</taxon>
        <taxon>Spermatophyta</taxon>
        <taxon>Magnoliopsida</taxon>
        <taxon>eudicotyledons</taxon>
        <taxon>Gunneridae</taxon>
        <taxon>Pentapetalae</taxon>
        <taxon>asterids</taxon>
        <taxon>campanulids</taxon>
        <taxon>Asterales</taxon>
        <taxon>Asteraceae</taxon>
        <taxon>Asteroideae</taxon>
        <taxon>Anthemideae</taxon>
        <taxon>Anthemidinae</taxon>
        <taxon>Tanacetum</taxon>
    </lineage>
</organism>
<proteinExistence type="predicted"/>
<protein>
    <submittedName>
        <fullName evidence="2">RNA-directed DNA polymerase, eukaryota, reverse transcriptase zinc-binding domain protein</fullName>
    </submittedName>
</protein>
<dbReference type="PANTHER" id="PTHR11439">
    <property type="entry name" value="GAG-POL-RELATED RETROTRANSPOSON"/>
    <property type="match status" value="1"/>
</dbReference>
<keyword evidence="2" id="KW-0808">Transferase</keyword>
<keyword evidence="2" id="KW-0548">Nucleotidyltransferase</keyword>
<dbReference type="SUPFAM" id="SSF56219">
    <property type="entry name" value="DNase I-like"/>
    <property type="match status" value="1"/>
</dbReference>
<dbReference type="GO" id="GO:0003964">
    <property type="term" value="F:RNA-directed DNA polymerase activity"/>
    <property type="evidence" value="ECO:0007669"/>
    <property type="project" value="UniProtKB-KW"/>
</dbReference>
<dbReference type="PANTHER" id="PTHR11439:SF524">
    <property type="entry name" value="RNA-DIRECTED DNA POLYMERASE, PROTEIN KINASE RLK-PELLE-DLSV FAMILY"/>
    <property type="match status" value="1"/>
</dbReference>
<keyword evidence="2" id="KW-0695">RNA-directed DNA polymerase</keyword>
<feature type="region of interest" description="Disordered" evidence="1">
    <location>
        <begin position="61"/>
        <end position="89"/>
    </location>
</feature>
<dbReference type="CDD" id="cd09272">
    <property type="entry name" value="RNase_HI_RT_Ty1"/>
    <property type="match status" value="1"/>
</dbReference>
<sequence>MEQNIFKTFKIIIKGKVFWIRAKEVSGWIPDFLDEDEEDEEKDESDEDLLDNEFDGKIKKFCNPIKKPKNDNKEEESSRATLKYPPGFTSNNVLRTKDVQDVDDVVEVKENTQKSQFRRSVGPQTGGSILQVMEDLVVFYVHEILGCSINTTRRFQIILLLFKVSGLQMLKSILSYQFMLLKKLLRRMLWSYLYHMIDRWDGESILIGDFNEVRHKEERFGSIFNNHNAIVFNSFISSSGLVEVLLGGCAFTWCHESGSKMSKLDRFLISEEKKVDQELLNKRMNVINSIHVLKKLEAMEIAQKAKINWSIEGDENSKNFHGILNKKRNQHAIRGILSEGNWIEDPNSVKNAFFSHFKERFDSPCPSRLMLEGQFPNKLRADQSIDLESNASGLRMNLQKSKLMGIFVEDEIVSRAESKMGCCTLTTPFLYLGVKFSGSMSCIKAWDEIEAKLHSRLSKWKMKTLSSGGRLTLLKSVLGSSPIYCMSIYKVPSKVLKCLVDTRRNFFIGADVKEKNMSWFKWSRVLASKEKGGLGVSSFFALNKALLFKWMWRFFNYKDALWSRFVRAVHGNNGCIETHSRVSYSSTWLSIVNEVNKMRNKGIDLLKYMKIQVCNGLNSKFWEDVWMGMASSTRILKPHFLEFVADKMAHNDTAFSLRRQPRDGVEMEQFRALSIFIEGVLLHDLVDRWKWTLEGSGKFSVAISSKHKELLEGIYYAMWWQISLMQFSGFYAVQRVCIHMHDPREPHLSAFKRILRYVLGTLNYGLQLFSSSTTYLVAYSDADWTGCPTTRRSTFGHCVFLGKNLLSWSSKRHPTLSRSSVEAEYRGVANVVDETYLVAYSDADWAGCPNTRRSTFGYCVFLGKNLLSWSSKRYPTLSRSSAEAEYRGVANRTKHIEIDIHFVRDLVATGQVRVLHVPSRYQFVDIFTKGLSSALFEEFHTSLSIWCPPAPTAREC</sequence>
<dbReference type="EMBL" id="BKCJ010007377">
    <property type="protein sequence ID" value="GEU76956.1"/>
    <property type="molecule type" value="Genomic_DNA"/>
</dbReference>
<reference evidence="2" key="1">
    <citation type="journal article" date="2019" name="Sci. Rep.">
        <title>Draft genome of Tanacetum cinerariifolium, the natural source of mosquito coil.</title>
        <authorList>
            <person name="Yamashiro T."/>
            <person name="Shiraishi A."/>
            <person name="Satake H."/>
            <person name="Nakayama K."/>
        </authorList>
    </citation>
    <scope>NUCLEOTIDE SEQUENCE</scope>
</reference>
<feature type="compositionally biased region" description="Basic and acidic residues" evidence="1">
    <location>
        <begin position="68"/>
        <end position="78"/>
    </location>
</feature>
<dbReference type="AlphaFoldDB" id="A0A6L2MSK2"/>
<evidence type="ECO:0000313" key="2">
    <source>
        <dbReference type="EMBL" id="GEU76956.1"/>
    </source>
</evidence>
<gene>
    <name evidence="2" type="ORF">Tci_048934</name>
</gene>
<name>A0A6L2MSK2_TANCI</name>
<accession>A0A6L2MSK2</accession>
<evidence type="ECO:0000256" key="1">
    <source>
        <dbReference type="SAM" id="MobiDB-lite"/>
    </source>
</evidence>